<evidence type="ECO:0000313" key="5">
    <source>
        <dbReference type="Proteomes" id="UP000199495"/>
    </source>
</evidence>
<dbReference type="PANTHER" id="PTHR31544:SF2">
    <property type="entry name" value="AIG2-LIKE PROTEIN D"/>
    <property type="match status" value="1"/>
</dbReference>
<sequence length="156" mass="17374">MSRAPRSPCPSAVSLFVYGTLRDKEVRDAVAGKPIAPHRLMAAQAHGWRTVYFPGAHFPGLVPAKGHSAEGLIISNLSKSELDRLDLFEGADYVRTSMAVMGTDGPQMVEVYLPAIDIGDDAKEWSLSRWARLHRRAELAHYRATLFKDLDERTNR</sequence>
<protein>
    <recommendedName>
        <fullName evidence="2">Putative gamma-glutamylcyclotransferase</fullName>
    </recommendedName>
</protein>
<keyword evidence="1 4" id="KW-0808">Transferase</keyword>
<dbReference type="Proteomes" id="UP000199495">
    <property type="component" value="Unassembled WGS sequence"/>
</dbReference>
<proteinExistence type="predicted"/>
<accession>A0A1G7SA25</accession>
<gene>
    <name evidence="4" type="ORF">SAMN04487974_101363</name>
</gene>
<dbReference type="CDD" id="cd06661">
    <property type="entry name" value="GGCT_like"/>
    <property type="match status" value="1"/>
</dbReference>
<dbReference type="InterPro" id="IPR009288">
    <property type="entry name" value="AIG2-like_dom"/>
</dbReference>
<dbReference type="AlphaFoldDB" id="A0A1G7SA25"/>
<dbReference type="Pfam" id="PF06094">
    <property type="entry name" value="GGACT"/>
    <property type="match status" value="1"/>
</dbReference>
<dbReference type="InterPro" id="IPR013024">
    <property type="entry name" value="GGCT-like"/>
</dbReference>
<reference evidence="4 5" key="1">
    <citation type="submission" date="2016-10" db="EMBL/GenBank/DDBJ databases">
        <authorList>
            <person name="de Groot N.N."/>
        </authorList>
    </citation>
    <scope>NUCLEOTIDE SEQUENCE [LARGE SCALE GENOMIC DNA]</scope>
    <source>
        <strain evidence="4 5">CGMCC 1.10267</strain>
    </source>
</reference>
<dbReference type="RefSeq" id="WP_090590414.1">
    <property type="nucleotide sequence ID" value="NZ_FNCS01000001.1"/>
</dbReference>
<dbReference type="EMBL" id="FNCS01000001">
    <property type="protein sequence ID" value="SDG19309.1"/>
    <property type="molecule type" value="Genomic_DNA"/>
</dbReference>
<evidence type="ECO:0000259" key="3">
    <source>
        <dbReference type="Pfam" id="PF06094"/>
    </source>
</evidence>
<dbReference type="PANTHER" id="PTHR31544">
    <property type="entry name" value="AIG2-LIKE PROTEIN D"/>
    <property type="match status" value="1"/>
</dbReference>
<dbReference type="STRING" id="440168.SAMN04487974_101363"/>
<dbReference type="SUPFAM" id="SSF110857">
    <property type="entry name" value="Gamma-glutamyl cyclotransferase-like"/>
    <property type="match status" value="1"/>
</dbReference>
<evidence type="ECO:0000256" key="2">
    <source>
        <dbReference type="ARBA" id="ARBA00030602"/>
    </source>
</evidence>
<dbReference type="InterPro" id="IPR036568">
    <property type="entry name" value="GGCT-like_sf"/>
</dbReference>
<evidence type="ECO:0000256" key="1">
    <source>
        <dbReference type="ARBA" id="ARBA00022679"/>
    </source>
</evidence>
<dbReference type="Gene3D" id="3.10.490.10">
    <property type="entry name" value="Gamma-glutamyl cyclotransferase-like"/>
    <property type="match status" value="1"/>
</dbReference>
<feature type="domain" description="Gamma-glutamylcyclotransferase AIG2-like" evidence="3">
    <location>
        <begin position="15"/>
        <end position="115"/>
    </location>
</feature>
<keyword evidence="5" id="KW-1185">Reference proteome</keyword>
<organism evidence="4 5">
    <name type="scientific">Pelagibacterium luteolum</name>
    <dbReference type="NCBI Taxonomy" id="440168"/>
    <lineage>
        <taxon>Bacteria</taxon>
        <taxon>Pseudomonadati</taxon>
        <taxon>Pseudomonadota</taxon>
        <taxon>Alphaproteobacteria</taxon>
        <taxon>Hyphomicrobiales</taxon>
        <taxon>Devosiaceae</taxon>
        <taxon>Pelagibacterium</taxon>
    </lineage>
</organism>
<evidence type="ECO:0000313" key="4">
    <source>
        <dbReference type="EMBL" id="SDG19309.1"/>
    </source>
</evidence>
<dbReference type="GO" id="GO:0016740">
    <property type="term" value="F:transferase activity"/>
    <property type="evidence" value="ECO:0007669"/>
    <property type="project" value="UniProtKB-KW"/>
</dbReference>
<dbReference type="OrthoDB" id="8478759at2"/>
<name>A0A1G7SA25_9HYPH</name>
<dbReference type="InterPro" id="IPR045038">
    <property type="entry name" value="AIG2-like"/>
</dbReference>